<dbReference type="KEGG" id="pna:Pnap_0371"/>
<dbReference type="HOGENOM" id="CLU_2001785_0_0_4"/>
<feature type="region of interest" description="Disordered" evidence="1">
    <location>
        <begin position="86"/>
        <end position="105"/>
    </location>
</feature>
<proteinExistence type="predicted"/>
<evidence type="ECO:0000256" key="1">
    <source>
        <dbReference type="SAM" id="MobiDB-lite"/>
    </source>
</evidence>
<dbReference type="Proteomes" id="UP000000644">
    <property type="component" value="Chromosome"/>
</dbReference>
<organism evidence="2 3">
    <name type="scientific">Polaromonas naphthalenivorans (strain CJ2)</name>
    <dbReference type="NCBI Taxonomy" id="365044"/>
    <lineage>
        <taxon>Bacteria</taxon>
        <taxon>Pseudomonadati</taxon>
        <taxon>Pseudomonadota</taxon>
        <taxon>Betaproteobacteria</taxon>
        <taxon>Burkholderiales</taxon>
        <taxon>Comamonadaceae</taxon>
        <taxon>Polaromonas</taxon>
    </lineage>
</organism>
<name>A1VJ66_POLNA</name>
<evidence type="ECO:0000313" key="3">
    <source>
        <dbReference type="Proteomes" id="UP000000644"/>
    </source>
</evidence>
<accession>A1VJ66</accession>
<keyword evidence="3" id="KW-1185">Reference proteome</keyword>
<dbReference type="EMBL" id="CP000529">
    <property type="protein sequence ID" value="ABM35694.1"/>
    <property type="molecule type" value="Genomic_DNA"/>
</dbReference>
<evidence type="ECO:0000313" key="2">
    <source>
        <dbReference type="EMBL" id="ABM35694.1"/>
    </source>
</evidence>
<gene>
    <name evidence="2" type="ordered locus">Pnap_0371</name>
</gene>
<dbReference type="STRING" id="365044.Pnap_0371"/>
<reference evidence="3" key="1">
    <citation type="journal article" date="2009" name="Environ. Microbiol.">
        <title>The genome of Polaromonas naphthalenivorans strain CJ2, isolated from coal tar-contaminated sediment, reveals physiological and metabolic versatility and evolution through extensive horizontal gene transfer.</title>
        <authorList>
            <person name="Yagi J.M."/>
            <person name="Sims D."/>
            <person name="Brettin T."/>
            <person name="Bruce D."/>
            <person name="Madsen E.L."/>
        </authorList>
    </citation>
    <scope>NUCLEOTIDE SEQUENCE [LARGE SCALE GENOMIC DNA]</scope>
    <source>
        <strain evidence="3">CJ2</strain>
    </source>
</reference>
<protein>
    <submittedName>
        <fullName evidence="2">Uncharacterized protein</fullName>
    </submittedName>
</protein>
<dbReference type="AlphaFoldDB" id="A1VJ66"/>
<sequence length="124" mass="13632">MQTLSNEISFLDSNLQHRILQLASWPPLSELLLDTAPQVTRICALLARKPSVGMLIPAMLDMPPQTTYPLLRKLYDKGHICALGGTATAEPTARPRAEPAKTPELPAATSSFLGKVWQRLTSRK</sequence>